<evidence type="ECO:0000256" key="9">
    <source>
        <dbReference type="SAM" id="Phobius"/>
    </source>
</evidence>
<gene>
    <name evidence="12" type="ORF">Q4521_13035</name>
</gene>
<dbReference type="GO" id="GO:0016020">
    <property type="term" value="C:membrane"/>
    <property type="evidence" value="ECO:0007669"/>
    <property type="project" value="UniProtKB-SubCell"/>
</dbReference>
<dbReference type="GO" id="GO:0004673">
    <property type="term" value="F:protein histidine kinase activity"/>
    <property type="evidence" value="ECO:0007669"/>
    <property type="project" value="UniProtKB-EC"/>
</dbReference>
<evidence type="ECO:0000256" key="4">
    <source>
        <dbReference type="ARBA" id="ARBA00022679"/>
    </source>
</evidence>
<dbReference type="Proteomes" id="UP001169760">
    <property type="component" value="Unassembled WGS sequence"/>
</dbReference>
<keyword evidence="8" id="KW-0902">Two-component regulatory system</keyword>
<feature type="transmembrane region" description="Helical" evidence="9">
    <location>
        <begin position="34"/>
        <end position="55"/>
    </location>
</feature>
<keyword evidence="9" id="KW-1133">Transmembrane helix</keyword>
<name>A0AAW7X9E1_9GAMM</name>
<sequence>MAFKKFTLQLTIRLGAILALFIVIAFVLQQQGYFAVTTLLIGIAIMQCVALFKYVNKTNLEIARFLDALKYADFSQHFNFAHTGNGFEELGNSIEAVLQKQQQIAVQKEAKYRQLAALVEQVPVPLISLHEDNRVTLWNSKARKLLGILRCENTDDLNQLGENFAAQLTAIPNGGTRLIKIANDGMEQQLMVTASDLIVEGKQERLISLQNIQSELDAAQLQAWQDLVRVLTHEIMNSITPIASLAKTADELIHDVKANYANSSELAEELDDIASAVHTVAKRSDGLTQFVNSYRKLTRLPAPSRSTFLVSDFIEHISSLVSQDLAQQGIQLITSVNPAQLQLFADKEMLTQVFINLIKNAEQALHNTPNPTIEISAGLNSRDHTTIKITDNGSGLATDLIEQIFVPFFTTKKEGSGVGLALTRQAMILHGGAVKAENAKTGGAIFTLIF</sequence>
<feature type="transmembrane region" description="Helical" evidence="9">
    <location>
        <begin position="12"/>
        <end position="28"/>
    </location>
</feature>
<protein>
    <recommendedName>
        <fullName evidence="3">histidine kinase</fullName>
        <ecNumber evidence="3">2.7.13.3</ecNumber>
    </recommendedName>
</protein>
<dbReference type="EC" id="2.7.13.3" evidence="3"/>
<dbReference type="Gene3D" id="3.30.565.10">
    <property type="entry name" value="Histidine kinase-like ATPase, C-terminal domain"/>
    <property type="match status" value="1"/>
</dbReference>
<dbReference type="SMART" id="SM00387">
    <property type="entry name" value="HATPase_c"/>
    <property type="match status" value="1"/>
</dbReference>
<evidence type="ECO:0000256" key="2">
    <source>
        <dbReference type="ARBA" id="ARBA00004370"/>
    </source>
</evidence>
<evidence type="ECO:0000313" key="12">
    <source>
        <dbReference type="EMBL" id="MDO6423398.1"/>
    </source>
</evidence>
<dbReference type="InterPro" id="IPR050351">
    <property type="entry name" value="BphY/WalK/GraS-like"/>
</dbReference>
<keyword evidence="4" id="KW-0808">Transferase</keyword>
<feature type="domain" description="Histidine kinase" evidence="10">
    <location>
        <begin position="230"/>
        <end position="450"/>
    </location>
</feature>
<evidence type="ECO:0000259" key="10">
    <source>
        <dbReference type="PROSITE" id="PS50109"/>
    </source>
</evidence>
<dbReference type="PANTHER" id="PTHR42878:SF7">
    <property type="entry name" value="SENSOR HISTIDINE KINASE GLRK"/>
    <property type="match status" value="1"/>
</dbReference>
<comment type="caution">
    <text evidence="12">The sequence shown here is derived from an EMBL/GenBank/DDBJ whole genome shotgun (WGS) entry which is preliminary data.</text>
</comment>
<dbReference type="InterPro" id="IPR004358">
    <property type="entry name" value="Sig_transdc_His_kin-like_C"/>
</dbReference>
<keyword evidence="9" id="KW-0472">Membrane</keyword>
<evidence type="ECO:0000256" key="5">
    <source>
        <dbReference type="ARBA" id="ARBA00022741"/>
    </source>
</evidence>
<accession>A0AAW7X9E1</accession>
<evidence type="ECO:0000256" key="3">
    <source>
        <dbReference type="ARBA" id="ARBA00012438"/>
    </source>
</evidence>
<proteinExistence type="predicted"/>
<feature type="domain" description="PAS" evidence="11">
    <location>
        <begin position="111"/>
        <end position="152"/>
    </location>
</feature>
<keyword evidence="5" id="KW-0547">Nucleotide-binding</keyword>
<dbReference type="GO" id="GO:0030295">
    <property type="term" value="F:protein kinase activator activity"/>
    <property type="evidence" value="ECO:0007669"/>
    <property type="project" value="TreeGrafter"/>
</dbReference>
<dbReference type="AlphaFoldDB" id="A0AAW7X9E1"/>
<evidence type="ECO:0000256" key="1">
    <source>
        <dbReference type="ARBA" id="ARBA00000085"/>
    </source>
</evidence>
<dbReference type="Pfam" id="PF02518">
    <property type="entry name" value="HATPase_c"/>
    <property type="match status" value="1"/>
</dbReference>
<dbReference type="GO" id="GO:0000156">
    <property type="term" value="F:phosphorelay response regulator activity"/>
    <property type="evidence" value="ECO:0007669"/>
    <property type="project" value="TreeGrafter"/>
</dbReference>
<keyword evidence="9" id="KW-0812">Transmembrane</keyword>
<dbReference type="Pfam" id="PF13188">
    <property type="entry name" value="PAS_8"/>
    <property type="match status" value="1"/>
</dbReference>
<evidence type="ECO:0000313" key="13">
    <source>
        <dbReference type="Proteomes" id="UP001169760"/>
    </source>
</evidence>
<keyword evidence="7 12" id="KW-0067">ATP-binding</keyword>
<dbReference type="PROSITE" id="PS50109">
    <property type="entry name" value="HIS_KIN"/>
    <property type="match status" value="1"/>
</dbReference>
<dbReference type="EMBL" id="JAUOPB010000009">
    <property type="protein sequence ID" value="MDO6423398.1"/>
    <property type="molecule type" value="Genomic_DNA"/>
</dbReference>
<evidence type="ECO:0000256" key="6">
    <source>
        <dbReference type="ARBA" id="ARBA00022777"/>
    </source>
</evidence>
<keyword evidence="6" id="KW-0418">Kinase</keyword>
<dbReference type="PRINTS" id="PR00344">
    <property type="entry name" value="BCTRLSENSOR"/>
</dbReference>
<comment type="catalytic activity">
    <reaction evidence="1">
        <text>ATP + protein L-histidine = ADP + protein N-phospho-L-histidine.</text>
        <dbReference type="EC" id="2.7.13.3"/>
    </reaction>
</comment>
<reference evidence="12" key="1">
    <citation type="submission" date="2023-07" db="EMBL/GenBank/DDBJ databases">
        <title>Genome content predicts the carbon catabolic preferences of heterotrophic bacteria.</title>
        <authorList>
            <person name="Gralka M."/>
        </authorList>
    </citation>
    <scope>NUCLEOTIDE SEQUENCE</scope>
    <source>
        <strain evidence="12">I3M17_2</strain>
    </source>
</reference>
<dbReference type="InterPro" id="IPR036890">
    <property type="entry name" value="HATPase_C_sf"/>
</dbReference>
<organism evidence="12 13">
    <name type="scientific">Saccharophagus degradans</name>
    <dbReference type="NCBI Taxonomy" id="86304"/>
    <lineage>
        <taxon>Bacteria</taxon>
        <taxon>Pseudomonadati</taxon>
        <taxon>Pseudomonadota</taxon>
        <taxon>Gammaproteobacteria</taxon>
        <taxon>Cellvibrionales</taxon>
        <taxon>Cellvibrionaceae</taxon>
        <taxon>Saccharophagus</taxon>
    </lineage>
</organism>
<dbReference type="RefSeq" id="WP_303493081.1">
    <property type="nucleotide sequence ID" value="NZ_JAUOPB010000009.1"/>
</dbReference>
<dbReference type="InterPro" id="IPR003594">
    <property type="entry name" value="HATPase_dom"/>
</dbReference>
<dbReference type="InterPro" id="IPR000014">
    <property type="entry name" value="PAS"/>
</dbReference>
<dbReference type="GO" id="GO:0005524">
    <property type="term" value="F:ATP binding"/>
    <property type="evidence" value="ECO:0007669"/>
    <property type="project" value="UniProtKB-KW"/>
</dbReference>
<dbReference type="PANTHER" id="PTHR42878">
    <property type="entry name" value="TWO-COMPONENT HISTIDINE KINASE"/>
    <property type="match status" value="1"/>
</dbReference>
<evidence type="ECO:0000259" key="11">
    <source>
        <dbReference type="PROSITE" id="PS50112"/>
    </source>
</evidence>
<dbReference type="GO" id="GO:0007234">
    <property type="term" value="P:osmosensory signaling via phosphorelay pathway"/>
    <property type="evidence" value="ECO:0007669"/>
    <property type="project" value="TreeGrafter"/>
</dbReference>
<dbReference type="InterPro" id="IPR005467">
    <property type="entry name" value="His_kinase_dom"/>
</dbReference>
<dbReference type="SUPFAM" id="SSF55874">
    <property type="entry name" value="ATPase domain of HSP90 chaperone/DNA topoisomerase II/histidine kinase"/>
    <property type="match status" value="1"/>
</dbReference>
<evidence type="ECO:0000256" key="7">
    <source>
        <dbReference type="ARBA" id="ARBA00022840"/>
    </source>
</evidence>
<comment type="subcellular location">
    <subcellularLocation>
        <location evidence="2">Membrane</location>
    </subcellularLocation>
</comment>
<evidence type="ECO:0000256" key="8">
    <source>
        <dbReference type="ARBA" id="ARBA00023012"/>
    </source>
</evidence>
<dbReference type="PROSITE" id="PS50112">
    <property type="entry name" value="PAS"/>
    <property type="match status" value="1"/>
</dbReference>